<keyword evidence="3" id="KW-1185">Reference proteome</keyword>
<name>A0ABT6FFD9_9BACT</name>
<evidence type="ECO:0000313" key="3">
    <source>
        <dbReference type="Proteomes" id="UP001216907"/>
    </source>
</evidence>
<protein>
    <submittedName>
        <fullName evidence="2">RluA family pseudouridine synthase</fullName>
        <ecNumber evidence="2">5.4.99.-</ecNumber>
    </submittedName>
</protein>
<evidence type="ECO:0000313" key="2">
    <source>
        <dbReference type="EMBL" id="MDG3006293.1"/>
    </source>
</evidence>
<dbReference type="RefSeq" id="WP_277862593.1">
    <property type="nucleotide sequence ID" value="NZ_JARRAG010000002.1"/>
</dbReference>
<dbReference type="EMBL" id="JARRAG010000002">
    <property type="protein sequence ID" value="MDG3006293.1"/>
    <property type="molecule type" value="Genomic_DNA"/>
</dbReference>
<dbReference type="SUPFAM" id="SSF55120">
    <property type="entry name" value="Pseudouridine synthase"/>
    <property type="match status" value="1"/>
</dbReference>
<proteinExistence type="predicted"/>
<dbReference type="InterPro" id="IPR050188">
    <property type="entry name" value="RluA_PseudoU_synthase"/>
</dbReference>
<feature type="domain" description="Pseudouridine synthase RsuA/RluA-like" evidence="1">
    <location>
        <begin position="12"/>
        <end position="164"/>
    </location>
</feature>
<dbReference type="PANTHER" id="PTHR21600">
    <property type="entry name" value="MITOCHONDRIAL RNA PSEUDOURIDINE SYNTHASE"/>
    <property type="match status" value="1"/>
</dbReference>
<dbReference type="Gene3D" id="3.30.2350.10">
    <property type="entry name" value="Pseudouridine synthase"/>
    <property type="match status" value="1"/>
</dbReference>
<dbReference type="Pfam" id="PF00849">
    <property type="entry name" value="PseudoU_synth_2"/>
    <property type="match status" value="1"/>
</dbReference>
<dbReference type="InterPro" id="IPR006145">
    <property type="entry name" value="PsdUridine_synth_RsuA/RluA"/>
</dbReference>
<keyword evidence="2" id="KW-0413">Isomerase</keyword>
<sequence>MTPEILFEDNHCLVLNKPAGMLSQGDETGEPSLVTWTADYWKAKYAKPGNVYVGLVHRLDQPTSGVVLLARTSKAAARLADQFRTGGVSKLYWAIVEGRPDQDAGDWVDHLEKDHRTNRVRTTGEGEGKVARVAFEVLDSAAGLTKLALRPSTGRSHQLRVQLAERGMPIVGDRKYGSKRLVRALDGEPRIALHARELTFQHPTLGQAIRIEAPVQADWPESSPGWSGSTRGR</sequence>
<reference evidence="2 3" key="1">
    <citation type="submission" date="2023-03" db="EMBL/GenBank/DDBJ databases">
        <title>Paludisphaera mucosa sp. nov. a novel planctomycete from northern fen.</title>
        <authorList>
            <person name="Ivanova A."/>
        </authorList>
    </citation>
    <scope>NUCLEOTIDE SEQUENCE [LARGE SCALE GENOMIC DNA]</scope>
    <source>
        <strain evidence="2 3">Pla2</strain>
    </source>
</reference>
<dbReference type="CDD" id="cd02869">
    <property type="entry name" value="PseudoU_synth_RluA_like"/>
    <property type="match status" value="1"/>
</dbReference>
<dbReference type="PROSITE" id="PS01129">
    <property type="entry name" value="PSI_RLU"/>
    <property type="match status" value="1"/>
</dbReference>
<evidence type="ECO:0000259" key="1">
    <source>
        <dbReference type="Pfam" id="PF00849"/>
    </source>
</evidence>
<dbReference type="EC" id="5.4.99.-" evidence="2"/>
<gene>
    <name evidence="2" type="ORF">PZE19_21190</name>
</gene>
<dbReference type="InterPro" id="IPR006224">
    <property type="entry name" value="PsdUridine_synth_RluA-like_CS"/>
</dbReference>
<accession>A0ABT6FFD9</accession>
<dbReference type="Proteomes" id="UP001216907">
    <property type="component" value="Unassembled WGS sequence"/>
</dbReference>
<dbReference type="InterPro" id="IPR020103">
    <property type="entry name" value="PsdUridine_synth_cat_dom_sf"/>
</dbReference>
<dbReference type="GO" id="GO:0016853">
    <property type="term" value="F:isomerase activity"/>
    <property type="evidence" value="ECO:0007669"/>
    <property type="project" value="UniProtKB-KW"/>
</dbReference>
<comment type="caution">
    <text evidence="2">The sequence shown here is derived from an EMBL/GenBank/DDBJ whole genome shotgun (WGS) entry which is preliminary data.</text>
</comment>
<organism evidence="2 3">
    <name type="scientific">Paludisphaera mucosa</name>
    <dbReference type="NCBI Taxonomy" id="3030827"/>
    <lineage>
        <taxon>Bacteria</taxon>
        <taxon>Pseudomonadati</taxon>
        <taxon>Planctomycetota</taxon>
        <taxon>Planctomycetia</taxon>
        <taxon>Isosphaerales</taxon>
        <taxon>Isosphaeraceae</taxon>
        <taxon>Paludisphaera</taxon>
    </lineage>
</organism>